<dbReference type="SUPFAM" id="SSF52096">
    <property type="entry name" value="ClpP/crotonase"/>
    <property type="match status" value="1"/>
</dbReference>
<organism evidence="5">
    <name type="scientific">uncultured Caudovirales phage</name>
    <dbReference type="NCBI Taxonomy" id="2100421"/>
    <lineage>
        <taxon>Viruses</taxon>
        <taxon>Duplodnaviria</taxon>
        <taxon>Heunggongvirae</taxon>
        <taxon>Uroviricota</taxon>
        <taxon>Caudoviricetes</taxon>
        <taxon>Peduoviridae</taxon>
        <taxon>Maltschvirus</taxon>
        <taxon>Maltschvirus maltsch</taxon>
    </lineage>
</organism>
<dbReference type="GO" id="GO:0009368">
    <property type="term" value="C:endopeptidase Clp complex"/>
    <property type="evidence" value="ECO:0007669"/>
    <property type="project" value="TreeGrafter"/>
</dbReference>
<dbReference type="EMBL" id="LR798204">
    <property type="protein sequence ID" value="CAB5170954.1"/>
    <property type="molecule type" value="Genomic_DNA"/>
</dbReference>
<protein>
    <submittedName>
        <fullName evidence="5">S14_ClpP_1 domain containing protein</fullName>
    </submittedName>
</protein>
<dbReference type="PRINTS" id="PR00127">
    <property type="entry name" value="CLPPROTEASEP"/>
</dbReference>
<dbReference type="InterPro" id="IPR001907">
    <property type="entry name" value="ClpP"/>
</dbReference>
<dbReference type="PANTHER" id="PTHR10381:SF70">
    <property type="entry name" value="ATP-DEPENDENT CLP PROTEASE PROTEOLYTIC SUBUNIT"/>
    <property type="match status" value="1"/>
</dbReference>
<feature type="region of interest" description="Disordered" evidence="4">
    <location>
        <begin position="269"/>
        <end position="288"/>
    </location>
</feature>
<dbReference type="InterPro" id="IPR012106">
    <property type="entry name" value="Phage_Mu_Gp1"/>
</dbReference>
<sequence>MNYCVDPSVDEPIMLINKHIGFDEKEGQGIDGSLFQQELLMLDNMGKKRIQVWINSPGGIVMDGYSIYNAILKSKTKVDTYNVGIAASIAAVIFQAGRNRIMADYSLLMYHNPYGGDGGEELEKMKKSLATMIAQRTGKSEAEVLVIMAKTTWITASEAFNSGFCDTIETSSEHNKRRAVVPNSDIKAMWTESDKVLNSLFFKPNNNKMTNVTNKLGLNADANEESILAAIASIENKKAEAEDSFKKMEDKIKAMEAEMEDTKAQYAEAKKKAEDADEAKKKAEDEAEGAKAKNMIEGFVAQGRIKADAVDSWVSSAKTLGLDEVKNLIEALPMHKKSTSINVSETANAAVLTNVIASAMADLRTKNKI</sequence>
<evidence type="ECO:0000256" key="2">
    <source>
        <dbReference type="ARBA" id="ARBA00022490"/>
    </source>
</evidence>
<dbReference type="InterPro" id="IPR029045">
    <property type="entry name" value="ClpP/crotonase-like_dom_sf"/>
</dbReference>
<dbReference type="CDD" id="cd07016">
    <property type="entry name" value="S14_ClpP_1"/>
    <property type="match status" value="1"/>
</dbReference>
<dbReference type="Pfam" id="PF10123">
    <property type="entry name" value="Mu-like_Pro"/>
    <property type="match status" value="1"/>
</dbReference>
<dbReference type="EMBL" id="LR796194">
    <property type="protein sequence ID" value="CAB4126200.1"/>
    <property type="molecule type" value="Genomic_DNA"/>
</dbReference>
<evidence type="ECO:0000313" key="5">
    <source>
        <dbReference type="EMBL" id="CAB4126200.1"/>
    </source>
</evidence>
<proteinExistence type="inferred from homology"/>
<dbReference type="InterPro" id="IPR023562">
    <property type="entry name" value="ClpP/TepA"/>
</dbReference>
<gene>
    <name evidence="6" type="ORF">UFOVP153_48</name>
    <name evidence="5" type="ORF">UFOVP69_10</name>
</gene>
<dbReference type="GO" id="GO:0051117">
    <property type="term" value="F:ATPase binding"/>
    <property type="evidence" value="ECO:0007669"/>
    <property type="project" value="TreeGrafter"/>
</dbReference>
<evidence type="ECO:0000313" key="6">
    <source>
        <dbReference type="EMBL" id="CAB5170954.1"/>
    </source>
</evidence>
<accession>A0A6J5L1B0</accession>
<dbReference type="PANTHER" id="PTHR10381">
    <property type="entry name" value="ATP-DEPENDENT CLP PROTEASE PROTEOLYTIC SUBUNIT"/>
    <property type="match status" value="1"/>
</dbReference>
<keyword evidence="3" id="KW-0378">Hydrolase</keyword>
<dbReference type="Gene3D" id="3.90.226.10">
    <property type="entry name" value="2-enoyl-CoA Hydratase, Chain A, domain 1"/>
    <property type="match status" value="1"/>
</dbReference>
<evidence type="ECO:0000256" key="1">
    <source>
        <dbReference type="ARBA" id="ARBA00007039"/>
    </source>
</evidence>
<evidence type="ECO:0000256" key="3">
    <source>
        <dbReference type="ARBA" id="ARBA00022801"/>
    </source>
</evidence>
<name>A0A6J5L1B0_9CAUD</name>
<dbReference type="Pfam" id="PF00574">
    <property type="entry name" value="CLP_protease"/>
    <property type="match status" value="1"/>
</dbReference>
<dbReference type="GO" id="GO:0004176">
    <property type="term" value="F:ATP-dependent peptidase activity"/>
    <property type="evidence" value="ECO:0007669"/>
    <property type="project" value="InterPro"/>
</dbReference>
<comment type="similarity">
    <text evidence="1">Belongs to the peptidase S14 family.</text>
</comment>
<dbReference type="GO" id="GO:0006515">
    <property type="term" value="P:protein quality control for misfolded or incompletely synthesized proteins"/>
    <property type="evidence" value="ECO:0007669"/>
    <property type="project" value="TreeGrafter"/>
</dbReference>
<evidence type="ECO:0000256" key="4">
    <source>
        <dbReference type="SAM" id="MobiDB-lite"/>
    </source>
</evidence>
<keyword evidence="2" id="KW-0963">Cytoplasm</keyword>
<dbReference type="GO" id="GO:0004252">
    <property type="term" value="F:serine-type endopeptidase activity"/>
    <property type="evidence" value="ECO:0007669"/>
    <property type="project" value="InterPro"/>
</dbReference>
<reference evidence="5" key="1">
    <citation type="submission" date="2020-04" db="EMBL/GenBank/DDBJ databases">
        <authorList>
            <person name="Chiriac C."/>
            <person name="Salcher M."/>
            <person name="Ghai R."/>
            <person name="Kavagutti S V."/>
        </authorList>
    </citation>
    <scope>NUCLEOTIDE SEQUENCE</scope>
</reference>